<reference evidence="2" key="1">
    <citation type="journal article" date="2022" name="bioRxiv">
        <title>Sequencing and chromosome-scale assembly of the giantPleurodeles waltlgenome.</title>
        <authorList>
            <person name="Brown T."/>
            <person name="Elewa A."/>
            <person name="Iarovenko S."/>
            <person name="Subramanian E."/>
            <person name="Araus A.J."/>
            <person name="Petzold A."/>
            <person name="Susuki M."/>
            <person name="Suzuki K.-i.T."/>
            <person name="Hayashi T."/>
            <person name="Toyoda A."/>
            <person name="Oliveira C."/>
            <person name="Osipova E."/>
            <person name="Leigh N.D."/>
            <person name="Simon A."/>
            <person name="Yun M.H."/>
        </authorList>
    </citation>
    <scope>NUCLEOTIDE SEQUENCE</scope>
    <source>
        <strain evidence="2">20211129_DDA</strain>
        <tissue evidence="2">Liver</tissue>
    </source>
</reference>
<gene>
    <name evidence="2" type="ORF">NDU88_005855</name>
</gene>
<evidence type="ECO:0000313" key="3">
    <source>
        <dbReference type="Proteomes" id="UP001066276"/>
    </source>
</evidence>
<protein>
    <submittedName>
        <fullName evidence="2">Uncharacterized protein</fullName>
    </submittedName>
</protein>
<keyword evidence="3" id="KW-1185">Reference proteome</keyword>
<sequence>MGLLLWPRSALSHSCHFVPELRSSSYFVQSFGVPQDPRSGPGSQCYSVPRAPTFGQAGNAGDPKPSDGRRKLCFKRAAPSASGHTPLNPDTFSVQWYGKGGMKWSELLPAMKGWMVKRRCLVARKGPQLMKDMKRDLREILQLRFSQTQSHNEGKCDEFFRGEVCDEEINVYSVTGAIVQEEEWRRELGGDHTFTEGWSKKDCEEDLKAFCKSRRMD</sequence>
<dbReference type="EMBL" id="JANPWB010000002">
    <property type="protein sequence ID" value="KAJ1210491.1"/>
    <property type="molecule type" value="Genomic_DNA"/>
</dbReference>
<accession>A0AAV7WCP4</accession>
<evidence type="ECO:0000313" key="2">
    <source>
        <dbReference type="EMBL" id="KAJ1210491.1"/>
    </source>
</evidence>
<dbReference type="AlphaFoldDB" id="A0AAV7WCP4"/>
<comment type="caution">
    <text evidence="2">The sequence shown here is derived from an EMBL/GenBank/DDBJ whole genome shotgun (WGS) entry which is preliminary data.</text>
</comment>
<proteinExistence type="predicted"/>
<organism evidence="2 3">
    <name type="scientific">Pleurodeles waltl</name>
    <name type="common">Iberian ribbed newt</name>
    <dbReference type="NCBI Taxonomy" id="8319"/>
    <lineage>
        <taxon>Eukaryota</taxon>
        <taxon>Metazoa</taxon>
        <taxon>Chordata</taxon>
        <taxon>Craniata</taxon>
        <taxon>Vertebrata</taxon>
        <taxon>Euteleostomi</taxon>
        <taxon>Amphibia</taxon>
        <taxon>Batrachia</taxon>
        <taxon>Caudata</taxon>
        <taxon>Salamandroidea</taxon>
        <taxon>Salamandridae</taxon>
        <taxon>Pleurodelinae</taxon>
        <taxon>Pleurodeles</taxon>
    </lineage>
</organism>
<dbReference type="Proteomes" id="UP001066276">
    <property type="component" value="Chromosome 1_2"/>
</dbReference>
<feature type="region of interest" description="Disordered" evidence="1">
    <location>
        <begin position="35"/>
        <end position="70"/>
    </location>
</feature>
<evidence type="ECO:0000256" key="1">
    <source>
        <dbReference type="SAM" id="MobiDB-lite"/>
    </source>
</evidence>
<name>A0AAV7WCP4_PLEWA</name>